<protein>
    <recommendedName>
        <fullName evidence="1">CN hydrolase domain-containing protein</fullName>
    </recommendedName>
</protein>
<evidence type="ECO:0000259" key="1">
    <source>
        <dbReference type="PROSITE" id="PS50263"/>
    </source>
</evidence>
<accession>A0A7J6HVV3</accession>
<proteinExistence type="predicted"/>
<dbReference type="EMBL" id="JAATIQ010000021">
    <property type="protein sequence ID" value="KAF4399346.1"/>
    <property type="molecule type" value="Genomic_DNA"/>
</dbReference>
<dbReference type="Gene3D" id="3.60.110.10">
    <property type="entry name" value="Carbon-nitrogen hydrolase"/>
    <property type="match status" value="1"/>
</dbReference>
<dbReference type="PANTHER" id="PTHR23088">
    <property type="entry name" value="NITRILASE-RELATED"/>
    <property type="match status" value="1"/>
</dbReference>
<dbReference type="GO" id="GO:0050152">
    <property type="term" value="F:omega-amidase activity"/>
    <property type="evidence" value="ECO:0007669"/>
    <property type="project" value="TreeGrafter"/>
</dbReference>
<dbReference type="PROSITE" id="PS50263">
    <property type="entry name" value="CN_HYDROLASE"/>
    <property type="match status" value="1"/>
</dbReference>
<dbReference type="InterPro" id="IPR036526">
    <property type="entry name" value="C-N_Hydrolase_sf"/>
</dbReference>
<dbReference type="GO" id="GO:0005739">
    <property type="term" value="C:mitochondrion"/>
    <property type="evidence" value="ECO:0007669"/>
    <property type="project" value="TreeGrafter"/>
</dbReference>
<dbReference type="Proteomes" id="UP000583929">
    <property type="component" value="Unassembled WGS sequence"/>
</dbReference>
<comment type="caution">
    <text evidence="2">The sequence shown here is derived from an EMBL/GenBank/DDBJ whole genome shotgun (WGS) entry which is preliminary data.</text>
</comment>
<dbReference type="GO" id="GO:0006541">
    <property type="term" value="P:glutamine metabolic process"/>
    <property type="evidence" value="ECO:0007669"/>
    <property type="project" value="TreeGrafter"/>
</dbReference>
<feature type="domain" description="CN hydrolase" evidence="1">
    <location>
        <begin position="1"/>
        <end position="74"/>
    </location>
</feature>
<dbReference type="InterPro" id="IPR003010">
    <property type="entry name" value="C-N_Hydrolase"/>
</dbReference>
<dbReference type="GO" id="GO:0006528">
    <property type="term" value="P:asparagine metabolic process"/>
    <property type="evidence" value="ECO:0007669"/>
    <property type="project" value="TreeGrafter"/>
</dbReference>
<organism evidence="2 3">
    <name type="scientific">Cannabis sativa</name>
    <name type="common">Hemp</name>
    <name type="synonym">Marijuana</name>
    <dbReference type="NCBI Taxonomy" id="3483"/>
    <lineage>
        <taxon>Eukaryota</taxon>
        <taxon>Viridiplantae</taxon>
        <taxon>Streptophyta</taxon>
        <taxon>Embryophyta</taxon>
        <taxon>Tracheophyta</taxon>
        <taxon>Spermatophyta</taxon>
        <taxon>Magnoliopsida</taxon>
        <taxon>eudicotyledons</taxon>
        <taxon>Gunneridae</taxon>
        <taxon>Pentapetalae</taxon>
        <taxon>rosids</taxon>
        <taxon>fabids</taxon>
        <taxon>Rosales</taxon>
        <taxon>Cannabaceae</taxon>
        <taxon>Cannabis</taxon>
    </lineage>
</organism>
<name>A0A7J6HVV3_CANSA</name>
<gene>
    <name evidence="2" type="ORF">G4B88_022429</name>
</gene>
<dbReference type="AlphaFoldDB" id="A0A7J6HVV3"/>
<dbReference type="SUPFAM" id="SSF56317">
    <property type="entry name" value="Carbon-nitrogen hydrolase"/>
    <property type="match status" value="1"/>
</dbReference>
<dbReference type="PANTHER" id="PTHR23088:SF53">
    <property type="entry name" value="OS06G0206000 PROTEIN"/>
    <property type="match status" value="1"/>
</dbReference>
<reference evidence="2 3" key="1">
    <citation type="journal article" date="2020" name="bioRxiv">
        <title>Sequence and annotation of 42 cannabis genomes reveals extensive copy number variation in cannabinoid synthesis and pathogen resistance genes.</title>
        <authorList>
            <person name="Mckernan K.J."/>
            <person name="Helbert Y."/>
            <person name="Kane L.T."/>
            <person name="Ebling H."/>
            <person name="Zhang L."/>
            <person name="Liu B."/>
            <person name="Eaton Z."/>
            <person name="Mclaughlin S."/>
            <person name="Kingan S."/>
            <person name="Baybayan P."/>
            <person name="Concepcion G."/>
            <person name="Jordan M."/>
            <person name="Riva A."/>
            <person name="Barbazuk W."/>
            <person name="Harkins T."/>
        </authorList>
    </citation>
    <scope>NUCLEOTIDE SEQUENCE [LARGE SCALE GENOMIC DNA]</scope>
    <source>
        <strain evidence="3">cv. Jamaican Lion 4</strain>
        <tissue evidence="2">Leaf</tissue>
    </source>
</reference>
<evidence type="ECO:0000313" key="3">
    <source>
        <dbReference type="Proteomes" id="UP000583929"/>
    </source>
</evidence>
<sequence>MHAELGRIGIGICHDIRFPELAMLYREKADNQSPARASSCSYMIWGHSTLVGPSGEIIATSGDQETVVVGEIDYSKIQQQRKSLPLNEHKRREIYQCVDVHEQEQDTD</sequence>
<dbReference type="Pfam" id="PF00795">
    <property type="entry name" value="CN_hydrolase"/>
    <property type="match status" value="1"/>
</dbReference>
<keyword evidence="3" id="KW-1185">Reference proteome</keyword>
<evidence type="ECO:0000313" key="2">
    <source>
        <dbReference type="EMBL" id="KAF4399346.1"/>
    </source>
</evidence>
<dbReference type="GO" id="GO:0006107">
    <property type="term" value="P:oxaloacetate metabolic process"/>
    <property type="evidence" value="ECO:0007669"/>
    <property type="project" value="TreeGrafter"/>
</dbReference>